<keyword evidence="7 8" id="KW-0349">Heme</keyword>
<dbReference type="FunFam" id="1.10.630.10:FF:000036">
    <property type="entry name" value="CYtochrome P450 family"/>
    <property type="match status" value="1"/>
</dbReference>
<dbReference type="InterPro" id="IPR002401">
    <property type="entry name" value="Cyt_P450_E_grp-I"/>
</dbReference>
<accession>A0AA39INF6</accession>
<evidence type="ECO:0000256" key="8">
    <source>
        <dbReference type="RuleBase" id="RU000461"/>
    </source>
</evidence>
<keyword evidence="6 8" id="KW-0503">Monooxygenase</keyword>
<comment type="similarity">
    <text evidence="2 8">Belongs to the cytochrome P450 family.</text>
</comment>
<organism evidence="10 11">
    <name type="scientific">Steinernema hermaphroditum</name>
    <dbReference type="NCBI Taxonomy" id="289476"/>
    <lineage>
        <taxon>Eukaryota</taxon>
        <taxon>Metazoa</taxon>
        <taxon>Ecdysozoa</taxon>
        <taxon>Nematoda</taxon>
        <taxon>Chromadorea</taxon>
        <taxon>Rhabditida</taxon>
        <taxon>Tylenchina</taxon>
        <taxon>Panagrolaimomorpha</taxon>
        <taxon>Strongyloidoidea</taxon>
        <taxon>Steinernematidae</taxon>
        <taxon>Steinernema</taxon>
    </lineage>
</organism>
<feature type="chain" id="PRO_5041252635" description="Glucuronosyltransferase" evidence="9">
    <location>
        <begin position="23"/>
        <end position="506"/>
    </location>
</feature>
<feature type="signal peptide" evidence="9">
    <location>
        <begin position="1"/>
        <end position="22"/>
    </location>
</feature>
<gene>
    <name evidence="10" type="ORF">QR680_009917</name>
</gene>
<dbReference type="InterPro" id="IPR050182">
    <property type="entry name" value="Cytochrome_P450_fam2"/>
</dbReference>
<dbReference type="GO" id="GO:0020037">
    <property type="term" value="F:heme binding"/>
    <property type="evidence" value="ECO:0007669"/>
    <property type="project" value="InterPro"/>
</dbReference>
<dbReference type="InterPro" id="IPR017972">
    <property type="entry name" value="Cyt_P450_CS"/>
</dbReference>
<dbReference type="GO" id="GO:0016712">
    <property type="term" value="F:oxidoreductase activity, acting on paired donors, with incorporation or reduction of molecular oxygen, reduced flavin or flavoprotein as one donor, and incorporation of one atom of oxygen"/>
    <property type="evidence" value="ECO:0007669"/>
    <property type="project" value="TreeGrafter"/>
</dbReference>
<dbReference type="CDD" id="cd20617">
    <property type="entry name" value="CYP1_2-like"/>
    <property type="match status" value="1"/>
</dbReference>
<dbReference type="PANTHER" id="PTHR24300">
    <property type="entry name" value="CYTOCHROME P450 508A4-RELATED"/>
    <property type="match status" value="1"/>
</dbReference>
<keyword evidence="11" id="KW-1185">Reference proteome</keyword>
<feature type="binding site" description="axial binding residue" evidence="7">
    <location>
        <position position="449"/>
    </location>
    <ligand>
        <name>heme</name>
        <dbReference type="ChEBI" id="CHEBI:30413"/>
    </ligand>
    <ligandPart>
        <name>Fe</name>
        <dbReference type="ChEBI" id="CHEBI:18248"/>
    </ligandPart>
</feature>
<dbReference type="GO" id="GO:0006082">
    <property type="term" value="P:organic acid metabolic process"/>
    <property type="evidence" value="ECO:0007669"/>
    <property type="project" value="TreeGrafter"/>
</dbReference>
<keyword evidence="5 7" id="KW-0408">Iron</keyword>
<dbReference type="EMBL" id="JAUCMV010000001">
    <property type="protein sequence ID" value="KAK0426821.1"/>
    <property type="molecule type" value="Genomic_DNA"/>
</dbReference>
<dbReference type="Proteomes" id="UP001175271">
    <property type="component" value="Unassembled WGS sequence"/>
</dbReference>
<dbReference type="InterPro" id="IPR036396">
    <property type="entry name" value="Cyt_P450_sf"/>
</dbReference>
<name>A0AA39INF6_9BILA</name>
<dbReference type="PRINTS" id="PR00385">
    <property type="entry name" value="P450"/>
</dbReference>
<evidence type="ECO:0000256" key="3">
    <source>
        <dbReference type="ARBA" id="ARBA00022723"/>
    </source>
</evidence>
<dbReference type="PRINTS" id="PR00463">
    <property type="entry name" value="EP450I"/>
</dbReference>
<dbReference type="PROSITE" id="PS00086">
    <property type="entry name" value="CYTOCHROME_P450"/>
    <property type="match status" value="1"/>
</dbReference>
<evidence type="ECO:0000256" key="7">
    <source>
        <dbReference type="PIRSR" id="PIRSR602401-1"/>
    </source>
</evidence>
<evidence type="ECO:0000256" key="4">
    <source>
        <dbReference type="ARBA" id="ARBA00023002"/>
    </source>
</evidence>
<dbReference type="GO" id="GO:0005737">
    <property type="term" value="C:cytoplasm"/>
    <property type="evidence" value="ECO:0007669"/>
    <property type="project" value="TreeGrafter"/>
</dbReference>
<dbReference type="GO" id="GO:0006805">
    <property type="term" value="P:xenobiotic metabolic process"/>
    <property type="evidence" value="ECO:0007669"/>
    <property type="project" value="TreeGrafter"/>
</dbReference>
<keyword evidence="3 7" id="KW-0479">Metal-binding</keyword>
<evidence type="ECO:0000256" key="6">
    <source>
        <dbReference type="ARBA" id="ARBA00023033"/>
    </source>
</evidence>
<comment type="cofactor">
    <cofactor evidence="1 7">
        <name>heme</name>
        <dbReference type="ChEBI" id="CHEBI:30413"/>
    </cofactor>
</comment>
<keyword evidence="9" id="KW-0732">Signal</keyword>
<dbReference type="GO" id="GO:0005506">
    <property type="term" value="F:iron ion binding"/>
    <property type="evidence" value="ECO:0007669"/>
    <property type="project" value="InterPro"/>
</dbReference>
<dbReference type="Gene3D" id="1.10.630.10">
    <property type="entry name" value="Cytochrome P450"/>
    <property type="match status" value="1"/>
</dbReference>
<dbReference type="InterPro" id="IPR001128">
    <property type="entry name" value="Cyt_P450"/>
</dbReference>
<dbReference type="AlphaFoldDB" id="A0AA39INF6"/>
<keyword evidence="4 8" id="KW-0560">Oxidoreductase</keyword>
<evidence type="ECO:0000313" key="11">
    <source>
        <dbReference type="Proteomes" id="UP001175271"/>
    </source>
</evidence>
<evidence type="ECO:0000256" key="1">
    <source>
        <dbReference type="ARBA" id="ARBA00001971"/>
    </source>
</evidence>
<evidence type="ECO:0000256" key="9">
    <source>
        <dbReference type="SAM" id="SignalP"/>
    </source>
</evidence>
<protein>
    <recommendedName>
        <fullName evidence="12">Glucuronosyltransferase</fullName>
    </recommendedName>
</protein>
<evidence type="ECO:0000256" key="5">
    <source>
        <dbReference type="ARBA" id="ARBA00023004"/>
    </source>
</evidence>
<reference evidence="10" key="1">
    <citation type="submission" date="2023-06" db="EMBL/GenBank/DDBJ databases">
        <title>Genomic analysis of the entomopathogenic nematode Steinernema hermaphroditum.</title>
        <authorList>
            <person name="Schwarz E.M."/>
            <person name="Heppert J.K."/>
            <person name="Baniya A."/>
            <person name="Schwartz H.T."/>
            <person name="Tan C.-H."/>
            <person name="Antoshechkin I."/>
            <person name="Sternberg P.W."/>
            <person name="Goodrich-Blair H."/>
            <person name="Dillman A.R."/>
        </authorList>
    </citation>
    <scope>NUCLEOTIDE SEQUENCE</scope>
    <source>
        <strain evidence="10">PS9179</strain>
        <tissue evidence="10">Whole animal</tissue>
    </source>
</reference>
<evidence type="ECO:0000256" key="2">
    <source>
        <dbReference type="ARBA" id="ARBA00010617"/>
    </source>
</evidence>
<sequence length="506" mass="57719">MALIYLFFAIAAILFYVSKKLGKGLPPGPTPIPLLGNALQFIYGGLQGKTTVDVMREWTKKYGKVYTVWMGPMPIVLICDYQITMDAFVKNGEAHAGRTQDFVFTETREGYNGVVFNDGIEWQEQRRFSLHTLRNFGVGRNIMQAKILEEAQHRFDVLDAQIEANNGRVVMNPSPFFDLMIGSIVNKLLAGYRYDEKNMDEFFRFKHSIDAAFGNFTMFDTAVLNKFTYNLPLFKQRWDFLCKPMLEVRSLMKRQIKERVDAVASGKHALDLDSEGEDYIEAYLIEMEKRKQSGKMGSFHLEYLASNLMDLWMAGMETTISTLLWSFVFFVNHPETQEKVRDEVLSVTKGNRDVGLADKPSLPYTNAVITEVLRCGNVLNFNLLHRTTTETIVGDYFLPKGTIITSQQSVILTWEEQFKEAQKFNPERYLDDNKLEKQVISFGVGKRACLGESLARAELFLIISNFVQRYKISPADGVTPPSMEQLNGASMTKRVIPFEVAVEKVI</sequence>
<comment type="caution">
    <text evidence="10">The sequence shown here is derived from an EMBL/GenBank/DDBJ whole genome shotgun (WGS) entry which is preliminary data.</text>
</comment>
<proteinExistence type="inferred from homology"/>
<dbReference type="Pfam" id="PF00067">
    <property type="entry name" value="p450"/>
    <property type="match status" value="1"/>
</dbReference>
<dbReference type="SUPFAM" id="SSF48264">
    <property type="entry name" value="Cytochrome P450"/>
    <property type="match status" value="1"/>
</dbReference>
<evidence type="ECO:0008006" key="12">
    <source>
        <dbReference type="Google" id="ProtNLM"/>
    </source>
</evidence>
<evidence type="ECO:0000313" key="10">
    <source>
        <dbReference type="EMBL" id="KAK0426821.1"/>
    </source>
</evidence>
<dbReference type="PANTHER" id="PTHR24300:SF375">
    <property type="entry name" value="CYTOCHROME P450 FAMILY"/>
    <property type="match status" value="1"/>
</dbReference>